<dbReference type="AlphaFoldDB" id="A0A9W6XFQ7"/>
<feature type="region of interest" description="Disordered" evidence="1">
    <location>
        <begin position="1"/>
        <end position="23"/>
    </location>
</feature>
<keyword evidence="3" id="KW-1185">Reference proteome</keyword>
<accession>A0A9W6XFQ7</accession>
<organism evidence="2 3">
    <name type="scientific">Phytophthora lilii</name>
    <dbReference type="NCBI Taxonomy" id="2077276"/>
    <lineage>
        <taxon>Eukaryota</taxon>
        <taxon>Sar</taxon>
        <taxon>Stramenopiles</taxon>
        <taxon>Oomycota</taxon>
        <taxon>Peronosporomycetes</taxon>
        <taxon>Peronosporales</taxon>
        <taxon>Peronosporaceae</taxon>
        <taxon>Phytophthora</taxon>
    </lineage>
</organism>
<sequence length="98" mass="11159">MFPNFTSLAQREQKRQELLERTQRRVRQAKAKREMYEGASWATDIANGVITVPKKATTTTQTDASVGTDEAIPQEVKQNLDDIIDQAIAQSDFKKKFE</sequence>
<dbReference type="OrthoDB" id="146485at2759"/>
<evidence type="ECO:0000313" key="2">
    <source>
        <dbReference type="EMBL" id="GMF37649.1"/>
    </source>
</evidence>
<proteinExistence type="predicted"/>
<protein>
    <submittedName>
        <fullName evidence="2">Unnamed protein product</fullName>
    </submittedName>
</protein>
<dbReference type="Proteomes" id="UP001165083">
    <property type="component" value="Unassembled WGS sequence"/>
</dbReference>
<feature type="compositionally biased region" description="Polar residues" evidence="1">
    <location>
        <begin position="1"/>
        <end position="10"/>
    </location>
</feature>
<evidence type="ECO:0000313" key="3">
    <source>
        <dbReference type="Proteomes" id="UP001165083"/>
    </source>
</evidence>
<comment type="caution">
    <text evidence="2">The sequence shown here is derived from an EMBL/GenBank/DDBJ whole genome shotgun (WGS) entry which is preliminary data.</text>
</comment>
<name>A0A9W6XFQ7_9STRA</name>
<feature type="compositionally biased region" description="Basic and acidic residues" evidence="1">
    <location>
        <begin position="11"/>
        <end position="23"/>
    </location>
</feature>
<dbReference type="EMBL" id="BSXW01001561">
    <property type="protein sequence ID" value="GMF37649.1"/>
    <property type="molecule type" value="Genomic_DNA"/>
</dbReference>
<evidence type="ECO:0000256" key="1">
    <source>
        <dbReference type="SAM" id="MobiDB-lite"/>
    </source>
</evidence>
<gene>
    <name evidence="2" type="ORF">Plil01_001583700</name>
</gene>
<reference evidence="2" key="1">
    <citation type="submission" date="2023-04" db="EMBL/GenBank/DDBJ databases">
        <title>Phytophthora lilii NBRC 32176.</title>
        <authorList>
            <person name="Ichikawa N."/>
            <person name="Sato H."/>
            <person name="Tonouchi N."/>
        </authorList>
    </citation>
    <scope>NUCLEOTIDE SEQUENCE</scope>
    <source>
        <strain evidence="2">NBRC 32176</strain>
    </source>
</reference>